<protein>
    <submittedName>
        <fullName evidence="8">Tyrosine-type recombinase/integrase</fullName>
    </submittedName>
</protein>
<dbReference type="Gene3D" id="1.10.150.130">
    <property type="match status" value="1"/>
</dbReference>
<feature type="domain" description="Tyr recombinase" evidence="6">
    <location>
        <begin position="108"/>
        <end position="306"/>
    </location>
</feature>
<dbReference type="PROSITE" id="PS51900">
    <property type="entry name" value="CB"/>
    <property type="match status" value="1"/>
</dbReference>
<feature type="domain" description="Core-binding (CB)" evidence="7">
    <location>
        <begin position="7"/>
        <end position="86"/>
    </location>
</feature>
<evidence type="ECO:0000313" key="8">
    <source>
        <dbReference type="EMBL" id="MDQ2069272.1"/>
    </source>
</evidence>
<evidence type="ECO:0000256" key="2">
    <source>
        <dbReference type="ARBA" id="ARBA00022908"/>
    </source>
</evidence>
<keyword evidence="9" id="KW-1185">Reference proteome</keyword>
<accession>A0ABU0W5N6</accession>
<evidence type="ECO:0000313" key="9">
    <source>
        <dbReference type="Proteomes" id="UP001239019"/>
    </source>
</evidence>
<dbReference type="PANTHER" id="PTHR30349">
    <property type="entry name" value="PHAGE INTEGRASE-RELATED"/>
    <property type="match status" value="1"/>
</dbReference>
<dbReference type="Pfam" id="PF02899">
    <property type="entry name" value="Phage_int_SAM_1"/>
    <property type="match status" value="1"/>
</dbReference>
<keyword evidence="3 5" id="KW-0238">DNA-binding</keyword>
<dbReference type="InterPro" id="IPR050090">
    <property type="entry name" value="Tyrosine_recombinase_XerCD"/>
</dbReference>
<dbReference type="PROSITE" id="PS51898">
    <property type="entry name" value="TYR_RECOMBINASE"/>
    <property type="match status" value="1"/>
</dbReference>
<dbReference type="InterPro" id="IPR044068">
    <property type="entry name" value="CB"/>
</dbReference>
<evidence type="ECO:0000259" key="6">
    <source>
        <dbReference type="PROSITE" id="PS51898"/>
    </source>
</evidence>
<name>A0ABU0W5N6_9GAMM</name>
<dbReference type="InterPro" id="IPR013762">
    <property type="entry name" value="Integrase-like_cat_sf"/>
</dbReference>
<dbReference type="Gene3D" id="1.10.443.10">
    <property type="entry name" value="Intergrase catalytic core"/>
    <property type="match status" value="1"/>
</dbReference>
<evidence type="ECO:0000256" key="1">
    <source>
        <dbReference type="ARBA" id="ARBA00022829"/>
    </source>
</evidence>
<evidence type="ECO:0000256" key="3">
    <source>
        <dbReference type="ARBA" id="ARBA00023125"/>
    </source>
</evidence>
<evidence type="ECO:0000259" key="7">
    <source>
        <dbReference type="PROSITE" id="PS51900"/>
    </source>
</evidence>
<keyword evidence="4" id="KW-0233">DNA recombination</keyword>
<dbReference type="PANTHER" id="PTHR30349:SF81">
    <property type="entry name" value="TYROSINE RECOMBINASE XERC"/>
    <property type="match status" value="1"/>
</dbReference>
<dbReference type="InterPro" id="IPR004107">
    <property type="entry name" value="Integrase_SAM-like_N"/>
</dbReference>
<evidence type="ECO:0000256" key="4">
    <source>
        <dbReference type="ARBA" id="ARBA00023172"/>
    </source>
</evidence>
<keyword evidence="2" id="KW-0229">DNA integration</keyword>
<dbReference type="Pfam" id="PF00589">
    <property type="entry name" value="Phage_integrase"/>
    <property type="match status" value="1"/>
</dbReference>
<dbReference type="InterPro" id="IPR002104">
    <property type="entry name" value="Integrase_catalytic"/>
</dbReference>
<dbReference type="SUPFAM" id="SSF56349">
    <property type="entry name" value="DNA breaking-rejoining enzymes"/>
    <property type="match status" value="1"/>
</dbReference>
<dbReference type="InterPro" id="IPR010998">
    <property type="entry name" value="Integrase_recombinase_N"/>
</dbReference>
<sequence length="311" mass="35949">MARGLLPRTYGYIERFEWYLVAAHRSPETRRIYQGTLRRFFCYVANPIAPLRSEVHCWLRDRRGAVSASTLNTDLKALRAFYRWAWVMGVSEQDCTLLLPESRRVPRRLPRYLTDQEVGRLLAEPDLTTFTGFRDHVLIRLLYETGLRASEAARLEIGDILPDGLVFVRGGKGNVDRYCPISRELQQLLDAWLQLRRTARPGKKLAVFVSPRGKAWASGRVVWRRVSLYARRALGLARGYDRVRAEARRRPWSGQYPHLLRASMATALLHRGVDLRAVQELLGHSSISTTARYLGVDIEMLKREHRKLRGR</sequence>
<proteinExistence type="predicted"/>
<dbReference type="InterPro" id="IPR011010">
    <property type="entry name" value="DNA_brk_join_enz"/>
</dbReference>
<gene>
    <name evidence="8" type="ORF">RBH19_05260</name>
</gene>
<reference evidence="8 9" key="1">
    <citation type="submission" date="2023-08" db="EMBL/GenBank/DDBJ databases">
        <title>Whole-genome sequencing of halo(alkali)philic microorganisms from hypersaline lakes.</title>
        <authorList>
            <person name="Sorokin D.Y."/>
            <person name="Abbas B."/>
            <person name="Merkel A.Y."/>
        </authorList>
    </citation>
    <scope>NUCLEOTIDE SEQUENCE [LARGE SCALE GENOMIC DNA]</scope>
    <source>
        <strain evidence="8 9">AB-CW4</strain>
    </source>
</reference>
<dbReference type="RefSeq" id="WP_306727756.1">
    <property type="nucleotide sequence ID" value="NZ_JAVDDT010000002.1"/>
</dbReference>
<dbReference type="Proteomes" id="UP001239019">
    <property type="component" value="Unassembled WGS sequence"/>
</dbReference>
<dbReference type="EMBL" id="JAVDDT010000002">
    <property type="protein sequence ID" value="MDQ2069272.1"/>
    <property type="molecule type" value="Genomic_DNA"/>
</dbReference>
<keyword evidence="1" id="KW-0159">Chromosome partition</keyword>
<comment type="caution">
    <text evidence="8">The sequence shown here is derived from an EMBL/GenBank/DDBJ whole genome shotgun (WGS) entry which is preliminary data.</text>
</comment>
<organism evidence="8 9">
    <name type="scientific">Natronospira bacteriovora</name>
    <dbReference type="NCBI Taxonomy" id="3069753"/>
    <lineage>
        <taxon>Bacteria</taxon>
        <taxon>Pseudomonadati</taxon>
        <taxon>Pseudomonadota</taxon>
        <taxon>Gammaproteobacteria</taxon>
        <taxon>Natronospirales</taxon>
        <taxon>Natronospiraceae</taxon>
        <taxon>Natronospira</taxon>
    </lineage>
</organism>
<evidence type="ECO:0000256" key="5">
    <source>
        <dbReference type="PROSITE-ProRule" id="PRU01248"/>
    </source>
</evidence>